<name>A0ABN9W082_9DINO</name>
<evidence type="ECO:0000313" key="3">
    <source>
        <dbReference type="Proteomes" id="UP001189429"/>
    </source>
</evidence>
<sequence length="359" mass="39186">MAPKLDPNKRARLSAQQPETLGSPGRSSAPQGQTPPRNLRALSAAAQASIASSPAQQPKPDNADVVMTVRKCSDCVRALWADAPAGESLFAIRLGHGAWPTVQSQLTGAFGDFLKAQHEEDGSWPMNLKQLREAQNAVVKITNPDDPNEQTFSIDAWSVAFWVSGNADDVTNALRMLDAFVMHRIEHPRTSDKKTRPPLKNMRVKVYLSSGSDVQCESDGHNVATEIFRDVANPPFSLLSVAPPFATRMLLASAEIVDRDRIIVRLDGRTCPWKAHFDRAGVPRVDSNLGLLPPNFTDVSVGENCDNIIRLFTDILGNAARRLPAKWADVPNEGPVEKLLVEVAAMPHVFTDVIKHGDS</sequence>
<dbReference type="Proteomes" id="UP001189429">
    <property type="component" value="Unassembled WGS sequence"/>
</dbReference>
<organism evidence="2 3">
    <name type="scientific">Prorocentrum cordatum</name>
    <dbReference type="NCBI Taxonomy" id="2364126"/>
    <lineage>
        <taxon>Eukaryota</taxon>
        <taxon>Sar</taxon>
        <taxon>Alveolata</taxon>
        <taxon>Dinophyceae</taxon>
        <taxon>Prorocentrales</taxon>
        <taxon>Prorocentraceae</taxon>
        <taxon>Prorocentrum</taxon>
    </lineage>
</organism>
<comment type="caution">
    <text evidence="2">The sequence shown here is derived from an EMBL/GenBank/DDBJ whole genome shotgun (WGS) entry which is preliminary data.</text>
</comment>
<protein>
    <submittedName>
        <fullName evidence="2">Uncharacterized protein</fullName>
    </submittedName>
</protein>
<keyword evidence="3" id="KW-1185">Reference proteome</keyword>
<proteinExistence type="predicted"/>
<accession>A0ABN9W082</accession>
<feature type="region of interest" description="Disordered" evidence="1">
    <location>
        <begin position="1"/>
        <end position="38"/>
    </location>
</feature>
<gene>
    <name evidence="2" type="ORF">PCOR1329_LOCUS62818</name>
</gene>
<reference evidence="2" key="1">
    <citation type="submission" date="2023-10" db="EMBL/GenBank/DDBJ databases">
        <authorList>
            <person name="Chen Y."/>
            <person name="Shah S."/>
            <person name="Dougan E. K."/>
            <person name="Thang M."/>
            <person name="Chan C."/>
        </authorList>
    </citation>
    <scope>NUCLEOTIDE SEQUENCE [LARGE SCALE GENOMIC DNA]</scope>
</reference>
<feature type="compositionally biased region" description="Polar residues" evidence="1">
    <location>
        <begin position="14"/>
        <end position="36"/>
    </location>
</feature>
<dbReference type="EMBL" id="CAUYUJ010017948">
    <property type="protein sequence ID" value="CAK0879376.1"/>
    <property type="molecule type" value="Genomic_DNA"/>
</dbReference>
<evidence type="ECO:0000256" key="1">
    <source>
        <dbReference type="SAM" id="MobiDB-lite"/>
    </source>
</evidence>
<evidence type="ECO:0000313" key="2">
    <source>
        <dbReference type="EMBL" id="CAK0879376.1"/>
    </source>
</evidence>